<evidence type="ECO:0000313" key="6">
    <source>
        <dbReference type="EMBL" id="AYV23360.1"/>
    </source>
</evidence>
<dbReference type="Pfam" id="PF03466">
    <property type="entry name" value="LysR_substrate"/>
    <property type="match status" value="1"/>
</dbReference>
<evidence type="ECO:0000256" key="1">
    <source>
        <dbReference type="ARBA" id="ARBA00009437"/>
    </source>
</evidence>
<sequence length="306" mass="35653">MKQVENLQLLYTLLEVYYTQSLSEAGRKLGKTTSSVSKDISKLREQLDDPLFVRSNNRMLPTEYVKNIAPEIEQMLSDIRHTLTSRNTISNENYRKPIKVAITHILMELYGDEISLQLSKQFPSAKIELMTWDSQTNQHLQDEKIDFGIHLNLVYHPGKIRYKRITATKLVVICPREDTNKPLEQLSQEREFMFLRLKDWNDVESNFFDIAEKNGIPIKHSFVVDNLSTAMKLVNQQKLCFIVPKIIADYYRSPHILWQLPTRGIIIGLYHHAQQNEMLTNIFYDSISQILKSPPATCSLFDSIYE</sequence>
<accession>A0A3G4VF26</accession>
<dbReference type="SUPFAM" id="SSF53850">
    <property type="entry name" value="Periplasmic binding protein-like II"/>
    <property type="match status" value="1"/>
</dbReference>
<dbReference type="Pfam" id="PF00126">
    <property type="entry name" value="HTH_1"/>
    <property type="match status" value="1"/>
</dbReference>
<dbReference type="InterPro" id="IPR036388">
    <property type="entry name" value="WH-like_DNA-bd_sf"/>
</dbReference>
<evidence type="ECO:0000256" key="4">
    <source>
        <dbReference type="ARBA" id="ARBA00023163"/>
    </source>
</evidence>
<dbReference type="EMBL" id="CP033578">
    <property type="protein sequence ID" value="AYV23360.1"/>
    <property type="molecule type" value="Genomic_DNA"/>
</dbReference>
<dbReference type="Gene3D" id="1.10.10.10">
    <property type="entry name" value="Winged helix-like DNA-binding domain superfamily/Winged helix DNA-binding domain"/>
    <property type="match status" value="1"/>
</dbReference>
<keyword evidence="4" id="KW-0804">Transcription</keyword>
<proteinExistence type="inferred from homology"/>
<evidence type="ECO:0000259" key="5">
    <source>
        <dbReference type="PROSITE" id="PS50931"/>
    </source>
</evidence>
<name>A0A3G4VF26_9VIBR</name>
<dbReference type="GO" id="GO:0003677">
    <property type="term" value="F:DNA binding"/>
    <property type="evidence" value="ECO:0007669"/>
    <property type="project" value="UniProtKB-KW"/>
</dbReference>
<dbReference type="InterPro" id="IPR005119">
    <property type="entry name" value="LysR_subst-bd"/>
</dbReference>
<keyword evidence="2" id="KW-0805">Transcription regulation</keyword>
<dbReference type="PROSITE" id="PS50931">
    <property type="entry name" value="HTH_LYSR"/>
    <property type="match status" value="1"/>
</dbReference>
<organism evidence="6 7">
    <name type="scientific">Vibrio mediterranei</name>
    <dbReference type="NCBI Taxonomy" id="689"/>
    <lineage>
        <taxon>Bacteria</taxon>
        <taxon>Pseudomonadati</taxon>
        <taxon>Pseudomonadota</taxon>
        <taxon>Gammaproteobacteria</taxon>
        <taxon>Vibrionales</taxon>
        <taxon>Vibrionaceae</taxon>
        <taxon>Vibrio</taxon>
    </lineage>
</organism>
<dbReference type="SUPFAM" id="SSF46785">
    <property type="entry name" value="Winged helix' DNA-binding domain"/>
    <property type="match status" value="1"/>
</dbReference>
<keyword evidence="3" id="KW-0238">DNA-binding</keyword>
<dbReference type="InterPro" id="IPR050389">
    <property type="entry name" value="LysR-type_TF"/>
</dbReference>
<gene>
    <name evidence="6" type="ORF">ECB94_18865</name>
</gene>
<comment type="similarity">
    <text evidence="1">Belongs to the LysR transcriptional regulatory family.</text>
</comment>
<dbReference type="CDD" id="cd05466">
    <property type="entry name" value="PBP2_LTTR_substrate"/>
    <property type="match status" value="1"/>
</dbReference>
<evidence type="ECO:0000313" key="7">
    <source>
        <dbReference type="Proteomes" id="UP000279760"/>
    </source>
</evidence>
<dbReference type="Gene3D" id="3.40.190.290">
    <property type="match status" value="1"/>
</dbReference>
<reference evidence="6 7" key="1">
    <citation type="submission" date="2018-11" db="EMBL/GenBank/DDBJ databases">
        <title>Complete Genome Sequence of Vbrio mediterranei 117-T6: a Potential Pathogen Bacteria Isolated from the Conchocelis of Pyropia.</title>
        <authorList>
            <person name="Liu Q."/>
        </authorList>
    </citation>
    <scope>NUCLEOTIDE SEQUENCE [LARGE SCALE GENOMIC DNA]</scope>
    <source>
        <strain evidence="6 7">117-T6</strain>
    </source>
</reference>
<dbReference type="AlphaFoldDB" id="A0A3G4VF26"/>
<dbReference type="PANTHER" id="PTHR30118:SF14">
    <property type="entry name" value="LYSR FAMILY TRANSCRIPTIONAL REGULATOR"/>
    <property type="match status" value="1"/>
</dbReference>
<dbReference type="RefSeq" id="WP_124941388.1">
    <property type="nucleotide sequence ID" value="NZ_CP033578.1"/>
</dbReference>
<dbReference type="InterPro" id="IPR036390">
    <property type="entry name" value="WH_DNA-bd_sf"/>
</dbReference>
<feature type="domain" description="HTH lysR-type" evidence="5">
    <location>
        <begin position="5"/>
        <end position="62"/>
    </location>
</feature>
<evidence type="ECO:0000256" key="3">
    <source>
        <dbReference type="ARBA" id="ARBA00023125"/>
    </source>
</evidence>
<dbReference type="InterPro" id="IPR000847">
    <property type="entry name" value="LysR_HTH_N"/>
</dbReference>
<protein>
    <submittedName>
        <fullName evidence="6">LysR family transcriptional regulator</fullName>
    </submittedName>
</protein>
<dbReference type="PANTHER" id="PTHR30118">
    <property type="entry name" value="HTH-TYPE TRANSCRIPTIONAL REGULATOR LEUO-RELATED"/>
    <property type="match status" value="1"/>
</dbReference>
<dbReference type="Proteomes" id="UP000279760">
    <property type="component" value="Chromosome 2"/>
</dbReference>
<dbReference type="GO" id="GO:0003700">
    <property type="term" value="F:DNA-binding transcription factor activity"/>
    <property type="evidence" value="ECO:0007669"/>
    <property type="project" value="InterPro"/>
</dbReference>
<evidence type="ECO:0000256" key="2">
    <source>
        <dbReference type="ARBA" id="ARBA00023015"/>
    </source>
</evidence>